<dbReference type="EMBL" id="JAVLAO010000001">
    <property type="protein sequence ID" value="MDT7038285.1"/>
    <property type="molecule type" value="Genomic_DNA"/>
</dbReference>
<sequence>MKGSLLIGGSLMSLLVLAGCGQQVSQSKTITKTSQSVTKTAKPKTATDRLLVKLATRIPADGGKDNAKPKNYSKFYQLNGHWYWRLSNRKQQKLSGGRVQSFKYQKDQNVYQLTIDDNGTKHQLKLSWVDSGKYAYHLSDNSSNLDNDYILSDGTSQAKWRSGAPAKLIGKWRSPFQRADPYMKEYPYMRTDFTITKQDMNGANNIYDAQKANEVPGSAWAINDHLSSKKLSDETYMLKSYVGDGLNLNKVHLADGRLTIFYQTSGAIKNMQLVKDTDSNDSSSTADTADSSSDTTDDSGDTTTDSNEKTSSVDQHNLTTQQVNDWVWTEFKKTDMYNSDFTQEDYKFIPQMSDNGMLYVQVYEDHSTENMQAHNVDPDTEPYVAGYRINSEGYLQEASTDQSGFHTVSTHYSGE</sequence>
<feature type="compositionally biased region" description="Low complexity" evidence="1">
    <location>
        <begin position="280"/>
        <end position="294"/>
    </location>
</feature>
<dbReference type="Proteomes" id="UP001263852">
    <property type="component" value="Unassembled WGS sequence"/>
</dbReference>
<gene>
    <name evidence="3" type="ORF">RI555_04565</name>
</gene>
<feature type="signal peptide" evidence="2">
    <location>
        <begin position="1"/>
        <end position="18"/>
    </location>
</feature>
<evidence type="ECO:0000256" key="2">
    <source>
        <dbReference type="SAM" id="SignalP"/>
    </source>
</evidence>
<dbReference type="PROSITE" id="PS51257">
    <property type="entry name" value="PROKAR_LIPOPROTEIN"/>
    <property type="match status" value="1"/>
</dbReference>
<reference evidence="3" key="1">
    <citation type="submission" date="2023-08" db="EMBL/GenBank/DDBJ databases">
        <authorList>
            <person name="Page C.A."/>
            <person name="Perez-Diaz I.M."/>
        </authorList>
    </citation>
    <scope>NUCLEOTIDE SEQUENCE</scope>
    <source>
        <strain evidence="3">1.8.9</strain>
    </source>
</reference>
<dbReference type="AlphaFoldDB" id="A0AAW8WCN3"/>
<keyword evidence="2" id="KW-0732">Signal</keyword>
<evidence type="ECO:0000313" key="4">
    <source>
        <dbReference type="Proteomes" id="UP001263852"/>
    </source>
</evidence>
<comment type="caution">
    <text evidence="3">The sequence shown here is derived from an EMBL/GenBank/DDBJ whole genome shotgun (WGS) entry which is preliminary data.</text>
</comment>
<name>A0AAW8WCN3_LACPE</name>
<evidence type="ECO:0008006" key="5">
    <source>
        <dbReference type="Google" id="ProtNLM"/>
    </source>
</evidence>
<feature type="region of interest" description="Disordered" evidence="1">
    <location>
        <begin position="276"/>
        <end position="317"/>
    </location>
</feature>
<feature type="chain" id="PRO_5043409740" description="Lipoprotein" evidence="2">
    <location>
        <begin position="19"/>
        <end position="415"/>
    </location>
</feature>
<dbReference type="RefSeq" id="WP_216747948.1">
    <property type="nucleotide sequence ID" value="NZ_JAGWDT010000002.1"/>
</dbReference>
<proteinExistence type="predicted"/>
<protein>
    <recommendedName>
        <fullName evidence="5">Lipoprotein</fullName>
    </recommendedName>
</protein>
<organism evidence="3 4">
    <name type="scientific">Lactiplantibacillus pentosus</name>
    <name type="common">Lactobacillus pentosus</name>
    <dbReference type="NCBI Taxonomy" id="1589"/>
    <lineage>
        <taxon>Bacteria</taxon>
        <taxon>Bacillati</taxon>
        <taxon>Bacillota</taxon>
        <taxon>Bacilli</taxon>
        <taxon>Lactobacillales</taxon>
        <taxon>Lactobacillaceae</taxon>
        <taxon>Lactiplantibacillus</taxon>
    </lineage>
</organism>
<evidence type="ECO:0000256" key="1">
    <source>
        <dbReference type="SAM" id="MobiDB-lite"/>
    </source>
</evidence>
<evidence type="ECO:0000313" key="3">
    <source>
        <dbReference type="EMBL" id="MDT7038285.1"/>
    </source>
</evidence>
<accession>A0AAW8WCN3</accession>